<proteinExistence type="predicted"/>
<dbReference type="STRING" id="1353009.A0A1Y2IT76"/>
<keyword evidence="2" id="KW-1133">Transmembrane helix</keyword>
<protein>
    <submittedName>
        <fullName evidence="3">Uncharacterized protein</fullName>
    </submittedName>
</protein>
<evidence type="ECO:0000256" key="2">
    <source>
        <dbReference type="SAM" id="Phobius"/>
    </source>
</evidence>
<dbReference type="AlphaFoldDB" id="A0A1Y2IT76"/>
<evidence type="ECO:0000256" key="1">
    <source>
        <dbReference type="SAM" id="MobiDB-lite"/>
    </source>
</evidence>
<accession>A0A1Y2IT76</accession>
<sequence length="112" mass="12222">MQTSVAILAIASLGLMVVTHHRRNGELLTQTQEEAVLIVAFGLMWFALLIGWRALQQRGSDPSLGPGTDLASASSRAGHGGRAANEGFAEQRRPYPCSSDSVYCVVEEWTYW</sequence>
<dbReference type="Proteomes" id="UP000193067">
    <property type="component" value="Unassembled WGS sequence"/>
</dbReference>
<gene>
    <name evidence="3" type="ORF">PYCCODRAFT_1433673</name>
</gene>
<name>A0A1Y2IT76_TRAC3</name>
<evidence type="ECO:0000313" key="3">
    <source>
        <dbReference type="EMBL" id="OSD04287.1"/>
    </source>
</evidence>
<keyword evidence="2" id="KW-0472">Membrane</keyword>
<keyword evidence="2" id="KW-0812">Transmembrane</keyword>
<feature type="transmembrane region" description="Helical" evidence="2">
    <location>
        <begin position="35"/>
        <end position="55"/>
    </location>
</feature>
<evidence type="ECO:0000313" key="4">
    <source>
        <dbReference type="Proteomes" id="UP000193067"/>
    </source>
</evidence>
<keyword evidence="4" id="KW-1185">Reference proteome</keyword>
<dbReference type="EMBL" id="KZ084097">
    <property type="protein sequence ID" value="OSD04287.1"/>
    <property type="molecule type" value="Genomic_DNA"/>
</dbReference>
<reference evidence="3 4" key="1">
    <citation type="journal article" date="2015" name="Biotechnol. Biofuels">
        <title>Enhanced degradation of softwood versus hardwood by the white-rot fungus Pycnoporus coccineus.</title>
        <authorList>
            <person name="Couturier M."/>
            <person name="Navarro D."/>
            <person name="Chevret D."/>
            <person name="Henrissat B."/>
            <person name="Piumi F."/>
            <person name="Ruiz-Duenas F.J."/>
            <person name="Martinez A.T."/>
            <person name="Grigoriev I.V."/>
            <person name="Riley R."/>
            <person name="Lipzen A."/>
            <person name="Berrin J.G."/>
            <person name="Master E.R."/>
            <person name="Rosso M.N."/>
        </authorList>
    </citation>
    <scope>NUCLEOTIDE SEQUENCE [LARGE SCALE GENOMIC DNA]</scope>
    <source>
        <strain evidence="3 4">BRFM310</strain>
    </source>
</reference>
<dbReference type="OrthoDB" id="3266871at2759"/>
<organism evidence="3 4">
    <name type="scientific">Trametes coccinea (strain BRFM310)</name>
    <name type="common">Pycnoporus coccineus</name>
    <dbReference type="NCBI Taxonomy" id="1353009"/>
    <lineage>
        <taxon>Eukaryota</taxon>
        <taxon>Fungi</taxon>
        <taxon>Dikarya</taxon>
        <taxon>Basidiomycota</taxon>
        <taxon>Agaricomycotina</taxon>
        <taxon>Agaricomycetes</taxon>
        <taxon>Polyporales</taxon>
        <taxon>Polyporaceae</taxon>
        <taxon>Trametes</taxon>
    </lineage>
</organism>
<feature type="region of interest" description="Disordered" evidence="1">
    <location>
        <begin position="60"/>
        <end position="96"/>
    </location>
</feature>